<dbReference type="CDD" id="cd16430">
    <property type="entry name" value="TraB"/>
    <property type="match status" value="1"/>
</dbReference>
<evidence type="ECO:0000256" key="2">
    <source>
        <dbReference type="SAM" id="Phobius"/>
    </source>
</evidence>
<evidence type="ECO:0000313" key="3">
    <source>
        <dbReference type="EMBL" id="PUE56435.1"/>
    </source>
</evidence>
<organism evidence="3 4">
    <name type="scientific">Limnohabitans curvus</name>
    <dbReference type="NCBI Taxonomy" id="323423"/>
    <lineage>
        <taxon>Bacteria</taxon>
        <taxon>Pseudomonadati</taxon>
        <taxon>Pseudomonadota</taxon>
        <taxon>Betaproteobacteria</taxon>
        <taxon>Burkholderiales</taxon>
        <taxon>Comamonadaceae</taxon>
        <taxon>Limnohabitans</taxon>
    </lineage>
</organism>
<comment type="caution">
    <text evidence="3">The sequence shown here is derived from an EMBL/GenBank/DDBJ whole genome shotgun (WGS) entry which is preliminary data.</text>
</comment>
<dbReference type="Proteomes" id="UP000251341">
    <property type="component" value="Unassembled WGS sequence"/>
</dbReference>
<dbReference type="EMBL" id="NESP01000002">
    <property type="protein sequence ID" value="PUE56435.1"/>
    <property type="molecule type" value="Genomic_DNA"/>
</dbReference>
<sequence length="411" mass="42998">MMFEEQVEKWKELDPKMKGIFVAILVLGSVFIFVQSQKNKAAENAAEQKRIEKAAADELKKKPGESYSFTALPSTNRNQGLEDLTAEIQQLKQEIQAAKNSQQFPSAGVTAATPPAVDLSRPLPGGVQNPNVDAALDLAQLDPKKAPRGAAVATLDEPKPLPAAPQLKTWPAEKITEKEKTPEPKIVIPINSALEGVMLTGINARPGGATSGTVGSSTSAINVGAPFVTKIKGDATLPNGWKLSDLGDCLMGGSGIAVLSAERAYAISDTISCVAPNGDVFEAPIKAYGVDADGIQGLAGKVVSKQGAILAQAFITGIASGLGTALAPTAVPGFNNTASGGSTAYQTPDPSMVARTAVGTGVSNAASQLSRFYLEFARETFPVIEVLAGTRITWILKESVEFKRTKKGIQK</sequence>
<feature type="transmembrane region" description="Helical" evidence="2">
    <location>
        <begin position="20"/>
        <end position="36"/>
    </location>
</feature>
<keyword evidence="2" id="KW-0812">Transmembrane</keyword>
<dbReference type="InterPro" id="IPR005498">
    <property type="entry name" value="T4SS_VirB10/TraB/TrbI"/>
</dbReference>
<name>A0A315EIF7_9BURK</name>
<accession>A0A315EIF7</accession>
<dbReference type="AlphaFoldDB" id="A0A315EIF7"/>
<evidence type="ECO:0008006" key="5">
    <source>
        <dbReference type="Google" id="ProtNLM"/>
    </source>
</evidence>
<keyword evidence="2" id="KW-1133">Transmembrane helix</keyword>
<protein>
    <recommendedName>
        <fullName evidence="5">Conjugal transfer protein TraB</fullName>
    </recommendedName>
</protein>
<keyword evidence="1" id="KW-0175">Coiled coil</keyword>
<reference evidence="3 4" key="1">
    <citation type="submission" date="2017-04" db="EMBL/GenBank/DDBJ databases">
        <title>Unexpected and diverse lifestyles within the genus Limnohabitans.</title>
        <authorList>
            <person name="Kasalicky V."/>
            <person name="Mehrshad M."/>
            <person name="Andrei S.-A."/>
            <person name="Salcher M."/>
            <person name="Kratochvilova H."/>
            <person name="Simek K."/>
            <person name="Ghai R."/>
        </authorList>
    </citation>
    <scope>NUCLEOTIDE SEQUENCE [LARGE SCALE GENOMIC DNA]</scope>
    <source>
        <strain evidence="3 4">MWH-C5</strain>
    </source>
</reference>
<feature type="coiled-coil region" evidence="1">
    <location>
        <begin position="39"/>
        <end position="101"/>
    </location>
</feature>
<evidence type="ECO:0000256" key="1">
    <source>
        <dbReference type="SAM" id="Coils"/>
    </source>
</evidence>
<keyword evidence="2" id="KW-0472">Membrane</keyword>
<keyword evidence="4" id="KW-1185">Reference proteome</keyword>
<dbReference type="Pfam" id="PF03743">
    <property type="entry name" value="TrbI"/>
    <property type="match status" value="1"/>
</dbReference>
<evidence type="ECO:0000313" key="4">
    <source>
        <dbReference type="Proteomes" id="UP000251341"/>
    </source>
</evidence>
<gene>
    <name evidence="3" type="ORF">B9Z44_14400</name>
</gene>
<proteinExistence type="predicted"/>